<dbReference type="GO" id="GO:0003777">
    <property type="term" value="F:microtubule motor activity"/>
    <property type="evidence" value="ECO:0007669"/>
    <property type="project" value="InterPro"/>
</dbReference>
<protein>
    <recommendedName>
        <fullName evidence="2">Kinesin motor domain-containing protein</fullName>
    </recommendedName>
</protein>
<dbReference type="eggNOG" id="KOG0240">
    <property type="taxonomic scope" value="Eukaryota"/>
</dbReference>
<feature type="domain" description="Kinesin motor" evidence="2">
    <location>
        <begin position="1"/>
        <end position="62"/>
    </location>
</feature>
<evidence type="ECO:0000313" key="3">
    <source>
        <dbReference type="EMBL" id="EGB04628.1"/>
    </source>
</evidence>
<dbReference type="GO" id="GO:0008017">
    <property type="term" value="F:microtubule binding"/>
    <property type="evidence" value="ECO:0007669"/>
    <property type="project" value="InterPro"/>
</dbReference>
<accession>F0YJU5</accession>
<dbReference type="PROSITE" id="PS50067">
    <property type="entry name" value="KINESIN_MOTOR_2"/>
    <property type="match status" value="1"/>
</dbReference>
<dbReference type="GeneID" id="20218786"/>
<keyword evidence="4" id="KW-1185">Reference proteome</keyword>
<dbReference type="InParanoid" id="F0YJU5"/>
<comment type="caution">
    <text evidence="1">Lacks conserved residue(s) required for the propagation of feature annotation.</text>
</comment>
<evidence type="ECO:0000313" key="4">
    <source>
        <dbReference type="Proteomes" id="UP000002729"/>
    </source>
</evidence>
<dbReference type="InterPro" id="IPR001752">
    <property type="entry name" value="Kinesin_motor_dom"/>
</dbReference>
<dbReference type="GO" id="GO:0005871">
    <property type="term" value="C:kinesin complex"/>
    <property type="evidence" value="ECO:0007669"/>
    <property type="project" value="TreeGrafter"/>
</dbReference>
<dbReference type="GO" id="GO:0016887">
    <property type="term" value="F:ATP hydrolysis activity"/>
    <property type="evidence" value="ECO:0007669"/>
    <property type="project" value="TreeGrafter"/>
</dbReference>
<dbReference type="GO" id="GO:0005874">
    <property type="term" value="C:microtubule"/>
    <property type="evidence" value="ECO:0007669"/>
    <property type="project" value="TreeGrafter"/>
</dbReference>
<sequence>AQRSRLQEAQKINLGLFALKRVVRALRRGSKFVPWMDSKLTMLLRPGLGGGARTACLVCAAP</sequence>
<dbReference type="Pfam" id="PF00225">
    <property type="entry name" value="Kinesin"/>
    <property type="match status" value="1"/>
</dbReference>
<feature type="non-terminal residue" evidence="3">
    <location>
        <position position="1"/>
    </location>
</feature>
<name>F0YJU5_AURAN</name>
<proteinExistence type="inferred from homology"/>
<reference evidence="3 4" key="1">
    <citation type="journal article" date="2011" name="Proc. Natl. Acad. Sci. U.S.A.">
        <title>Niche of harmful alga Aureococcus anophagefferens revealed through ecogenomics.</title>
        <authorList>
            <person name="Gobler C.J."/>
            <person name="Berry D.L."/>
            <person name="Dyhrman S.T."/>
            <person name="Wilhelm S.W."/>
            <person name="Salamov A."/>
            <person name="Lobanov A.V."/>
            <person name="Zhang Y."/>
            <person name="Collier J.L."/>
            <person name="Wurch L.L."/>
            <person name="Kustka A.B."/>
            <person name="Dill B.D."/>
            <person name="Shah M."/>
            <person name="VerBerkmoes N.C."/>
            <person name="Kuo A."/>
            <person name="Terry A."/>
            <person name="Pangilinan J."/>
            <person name="Lindquist E.A."/>
            <person name="Lucas S."/>
            <person name="Paulsen I.T."/>
            <person name="Hattenrath-Lehmann T.K."/>
            <person name="Talmage S.C."/>
            <person name="Walker E.A."/>
            <person name="Koch F."/>
            <person name="Burson A.M."/>
            <person name="Marcoval M.A."/>
            <person name="Tang Y.Z."/>
            <person name="Lecleir G.R."/>
            <person name="Coyne K.J."/>
            <person name="Berg G.M."/>
            <person name="Bertrand E.M."/>
            <person name="Saito M.A."/>
            <person name="Gladyshev V.N."/>
            <person name="Grigoriev I.V."/>
        </authorList>
    </citation>
    <scope>NUCLEOTIDE SEQUENCE [LARGE SCALE GENOMIC DNA]</scope>
    <source>
        <strain evidence="4">CCMP 1984</strain>
    </source>
</reference>
<dbReference type="GO" id="GO:0005524">
    <property type="term" value="F:ATP binding"/>
    <property type="evidence" value="ECO:0007669"/>
    <property type="project" value="InterPro"/>
</dbReference>
<gene>
    <name evidence="3" type="ORF">AURANDRAFT_17140</name>
</gene>
<organism evidence="4">
    <name type="scientific">Aureococcus anophagefferens</name>
    <name type="common">Harmful bloom alga</name>
    <dbReference type="NCBI Taxonomy" id="44056"/>
    <lineage>
        <taxon>Eukaryota</taxon>
        <taxon>Sar</taxon>
        <taxon>Stramenopiles</taxon>
        <taxon>Ochrophyta</taxon>
        <taxon>Pelagophyceae</taxon>
        <taxon>Pelagomonadales</taxon>
        <taxon>Pelagomonadaceae</taxon>
        <taxon>Aureococcus</taxon>
    </lineage>
</organism>
<dbReference type="KEGG" id="aaf:AURANDRAFT_17140"/>
<dbReference type="Gene3D" id="3.40.850.10">
    <property type="entry name" value="Kinesin motor domain"/>
    <property type="match status" value="1"/>
</dbReference>
<dbReference type="AlphaFoldDB" id="F0YJU5"/>
<dbReference type="SUPFAM" id="SSF52540">
    <property type="entry name" value="P-loop containing nucleoside triphosphate hydrolases"/>
    <property type="match status" value="1"/>
</dbReference>
<dbReference type="InterPro" id="IPR036961">
    <property type="entry name" value="Kinesin_motor_dom_sf"/>
</dbReference>
<comment type="similarity">
    <text evidence="1">Belongs to the TRAFAC class myosin-kinesin ATPase superfamily. Kinesin family.</text>
</comment>
<dbReference type="InterPro" id="IPR027417">
    <property type="entry name" value="P-loop_NTPase"/>
</dbReference>
<dbReference type="RefSeq" id="XP_009040734.1">
    <property type="nucleotide sequence ID" value="XM_009042486.1"/>
</dbReference>
<evidence type="ECO:0000259" key="2">
    <source>
        <dbReference type="PROSITE" id="PS50067"/>
    </source>
</evidence>
<feature type="non-terminal residue" evidence="3">
    <location>
        <position position="62"/>
    </location>
</feature>
<dbReference type="Proteomes" id="UP000002729">
    <property type="component" value="Unassembled WGS sequence"/>
</dbReference>
<dbReference type="EMBL" id="GL833149">
    <property type="protein sequence ID" value="EGB04628.1"/>
    <property type="molecule type" value="Genomic_DNA"/>
</dbReference>
<dbReference type="PANTHER" id="PTHR24115">
    <property type="entry name" value="KINESIN-RELATED"/>
    <property type="match status" value="1"/>
</dbReference>
<dbReference type="OrthoDB" id="444687at2759"/>
<evidence type="ECO:0000256" key="1">
    <source>
        <dbReference type="PROSITE-ProRule" id="PRU00283"/>
    </source>
</evidence>
<dbReference type="GO" id="GO:0007018">
    <property type="term" value="P:microtubule-based movement"/>
    <property type="evidence" value="ECO:0007669"/>
    <property type="project" value="InterPro"/>
</dbReference>
<dbReference type="InterPro" id="IPR027640">
    <property type="entry name" value="Kinesin-like_fam"/>
</dbReference>